<feature type="compositionally biased region" description="Basic and acidic residues" evidence="6">
    <location>
        <begin position="294"/>
        <end position="307"/>
    </location>
</feature>
<evidence type="ECO:0000313" key="9">
    <source>
        <dbReference type="Proteomes" id="UP000326554"/>
    </source>
</evidence>
<feature type="transmembrane region" description="Helical" evidence="7">
    <location>
        <begin position="21"/>
        <end position="51"/>
    </location>
</feature>
<organism evidence="8 9">
    <name type="scientific">Histidinibacterium aquaticum</name>
    <dbReference type="NCBI Taxonomy" id="2613962"/>
    <lineage>
        <taxon>Bacteria</taxon>
        <taxon>Pseudomonadati</taxon>
        <taxon>Pseudomonadota</taxon>
        <taxon>Alphaproteobacteria</taxon>
        <taxon>Rhodobacterales</taxon>
        <taxon>Paracoccaceae</taxon>
        <taxon>Histidinibacterium</taxon>
    </lineage>
</organism>
<evidence type="ECO:0000256" key="6">
    <source>
        <dbReference type="SAM" id="MobiDB-lite"/>
    </source>
</evidence>
<feature type="region of interest" description="Disordered" evidence="6">
    <location>
        <begin position="280"/>
        <end position="307"/>
    </location>
</feature>
<dbReference type="NCBIfam" id="TIGR00765">
    <property type="entry name" value="yihY_not_rbn"/>
    <property type="match status" value="1"/>
</dbReference>
<evidence type="ECO:0000256" key="4">
    <source>
        <dbReference type="ARBA" id="ARBA00022989"/>
    </source>
</evidence>
<sequence length="307" mass="33161">MTLRRLWRIIQDVGAEIERTNLGLISAGCAFFGVVAIFPAMAAIVALFGLIADPSVVTDQLELMREIMPQDAYAIFARQVYSLLATQSDTLGWASVLSLGVALWSARLGVAAIMQGLNEIHGRPSRGGVRHVFVALLLTASLIGVALTALVAVVISPILLAFLPLGPYATVAAEAVRWATALTVLLAGLGILYRFGPNAKGERPPWFTPGAWTAVILWLAASVGFSIYLSNFGNYNRIYGSIGAVIALMMWFYISAYLVLMGAVMNKQFRLRAERKAERRRMEARSSGEPVPPEPEHVSEEGARSAG</sequence>
<dbReference type="Pfam" id="PF03631">
    <property type="entry name" value="Virul_fac_BrkB"/>
    <property type="match status" value="1"/>
</dbReference>
<protein>
    <submittedName>
        <fullName evidence="8">YihY/virulence factor BrkB family protein</fullName>
    </submittedName>
</protein>
<keyword evidence="2" id="KW-1003">Cell membrane</keyword>
<dbReference type="PANTHER" id="PTHR30213:SF0">
    <property type="entry name" value="UPF0761 MEMBRANE PROTEIN YIHY"/>
    <property type="match status" value="1"/>
</dbReference>
<dbReference type="EMBL" id="VYQE01000003">
    <property type="protein sequence ID" value="KAA9007953.1"/>
    <property type="molecule type" value="Genomic_DNA"/>
</dbReference>
<feature type="transmembrane region" description="Helical" evidence="7">
    <location>
        <begin position="241"/>
        <end position="265"/>
    </location>
</feature>
<dbReference type="PANTHER" id="PTHR30213">
    <property type="entry name" value="INNER MEMBRANE PROTEIN YHJD"/>
    <property type="match status" value="1"/>
</dbReference>
<dbReference type="InterPro" id="IPR017039">
    <property type="entry name" value="Virul_fac_BrkB"/>
</dbReference>
<evidence type="ECO:0000313" key="8">
    <source>
        <dbReference type="EMBL" id="KAA9007953.1"/>
    </source>
</evidence>
<feature type="transmembrane region" description="Helical" evidence="7">
    <location>
        <begin position="91"/>
        <end position="113"/>
    </location>
</feature>
<evidence type="ECO:0000256" key="3">
    <source>
        <dbReference type="ARBA" id="ARBA00022692"/>
    </source>
</evidence>
<feature type="transmembrane region" description="Helical" evidence="7">
    <location>
        <begin position="133"/>
        <end position="163"/>
    </location>
</feature>
<keyword evidence="3 7" id="KW-0812">Transmembrane</keyword>
<evidence type="ECO:0000256" key="7">
    <source>
        <dbReference type="SAM" id="Phobius"/>
    </source>
</evidence>
<gene>
    <name evidence="8" type="ORF">F3S47_10575</name>
</gene>
<dbReference type="RefSeq" id="WP_150445236.1">
    <property type="nucleotide sequence ID" value="NZ_VYQE01000003.1"/>
</dbReference>
<name>A0A5J5GJM1_9RHOB</name>
<dbReference type="AlphaFoldDB" id="A0A5J5GJM1"/>
<proteinExistence type="predicted"/>
<reference evidence="8 9" key="1">
    <citation type="submission" date="2019-09" db="EMBL/GenBank/DDBJ databases">
        <authorList>
            <person name="Park J.-S."/>
            <person name="Choi H.-J."/>
        </authorList>
    </citation>
    <scope>NUCLEOTIDE SEQUENCE [LARGE SCALE GENOMIC DNA]</scope>
    <source>
        <strain evidence="8 9">176SS1-4</strain>
    </source>
</reference>
<dbReference type="Proteomes" id="UP000326554">
    <property type="component" value="Unassembled WGS sequence"/>
</dbReference>
<comment type="caution">
    <text evidence="8">The sequence shown here is derived from an EMBL/GenBank/DDBJ whole genome shotgun (WGS) entry which is preliminary data.</text>
</comment>
<accession>A0A5J5GJM1</accession>
<dbReference type="GO" id="GO:0005886">
    <property type="term" value="C:plasma membrane"/>
    <property type="evidence" value="ECO:0007669"/>
    <property type="project" value="UniProtKB-SubCell"/>
</dbReference>
<keyword evidence="9" id="KW-1185">Reference proteome</keyword>
<evidence type="ECO:0000256" key="5">
    <source>
        <dbReference type="ARBA" id="ARBA00023136"/>
    </source>
</evidence>
<evidence type="ECO:0000256" key="1">
    <source>
        <dbReference type="ARBA" id="ARBA00004651"/>
    </source>
</evidence>
<keyword evidence="5 7" id="KW-0472">Membrane</keyword>
<feature type="transmembrane region" description="Helical" evidence="7">
    <location>
        <begin position="175"/>
        <end position="195"/>
    </location>
</feature>
<dbReference type="PIRSF" id="PIRSF035875">
    <property type="entry name" value="RNase_BN"/>
    <property type="match status" value="1"/>
</dbReference>
<comment type="subcellular location">
    <subcellularLocation>
        <location evidence="1">Cell membrane</location>
        <topology evidence="1">Multi-pass membrane protein</topology>
    </subcellularLocation>
</comment>
<feature type="transmembrane region" description="Helical" evidence="7">
    <location>
        <begin position="207"/>
        <end position="229"/>
    </location>
</feature>
<evidence type="ECO:0000256" key="2">
    <source>
        <dbReference type="ARBA" id="ARBA00022475"/>
    </source>
</evidence>
<keyword evidence="4 7" id="KW-1133">Transmembrane helix</keyword>